<dbReference type="PANTHER" id="PTHR23274">
    <property type="entry name" value="DNA HELICASE-RELATED"/>
    <property type="match status" value="1"/>
</dbReference>
<reference evidence="2" key="1">
    <citation type="submission" date="2015-07" db="EMBL/GenBank/DDBJ databases">
        <title>MeaNS - Measles Nucleotide Surveillance Program.</title>
        <authorList>
            <person name="Tran T."/>
            <person name="Druce J."/>
        </authorList>
    </citation>
    <scope>NUCLEOTIDE SEQUENCE</scope>
    <source>
        <strain evidence="2">UCB-OBI-ISO-001</strain>
        <tissue evidence="2">Gonad</tissue>
    </source>
</reference>
<gene>
    <name evidence="2" type="ORF">OCBIM_22014511mg</name>
</gene>
<dbReference type="AlphaFoldDB" id="A0A0L8IDT8"/>
<dbReference type="Gene3D" id="3.40.50.300">
    <property type="entry name" value="P-loop containing nucleotide triphosphate hydrolases"/>
    <property type="match status" value="1"/>
</dbReference>
<dbReference type="InterPro" id="IPR049163">
    <property type="entry name" value="Pif1-like_2B_dom"/>
</dbReference>
<evidence type="ECO:0000259" key="1">
    <source>
        <dbReference type="Pfam" id="PF21530"/>
    </source>
</evidence>
<dbReference type="CDD" id="cd18809">
    <property type="entry name" value="SF1_C_RecD"/>
    <property type="match status" value="1"/>
</dbReference>
<dbReference type="GO" id="GO:0005657">
    <property type="term" value="C:replication fork"/>
    <property type="evidence" value="ECO:0007669"/>
    <property type="project" value="TreeGrafter"/>
</dbReference>
<dbReference type="Pfam" id="PF21530">
    <property type="entry name" value="Pif1_2B_dom"/>
    <property type="match status" value="1"/>
</dbReference>
<dbReference type="SUPFAM" id="SSF52540">
    <property type="entry name" value="P-loop containing nucleoside triphosphate hydrolases"/>
    <property type="match status" value="1"/>
</dbReference>
<dbReference type="PANTHER" id="PTHR23274:SF51">
    <property type="entry name" value="OS03G0423850 PROTEIN"/>
    <property type="match status" value="1"/>
</dbReference>
<evidence type="ECO:0000313" key="2">
    <source>
        <dbReference type="EMBL" id="KOF99594.1"/>
    </source>
</evidence>
<dbReference type="InterPro" id="IPR027417">
    <property type="entry name" value="P-loop_NTPase"/>
</dbReference>
<sequence>TYEIKVQVAEYSIDTRTLNIALREIQRGTPNVIRAIVILLRNLSISQGLCNGICMKVQKLYEHCVEASLVTGSNRSRTVLIPRIKLSPSDANILFTLNKLQFPLRLAYSMTINKAQGQTFEKVGIHLPQPVFSHSLLYVAFSRERAMNNIKVRIMTPNWDNRQGQKRGLTYVQNFVYHEVL</sequence>
<organism evidence="2">
    <name type="scientific">Octopus bimaculoides</name>
    <name type="common">California two-spotted octopus</name>
    <dbReference type="NCBI Taxonomy" id="37653"/>
    <lineage>
        <taxon>Eukaryota</taxon>
        <taxon>Metazoa</taxon>
        <taxon>Spiralia</taxon>
        <taxon>Lophotrochozoa</taxon>
        <taxon>Mollusca</taxon>
        <taxon>Cephalopoda</taxon>
        <taxon>Coleoidea</taxon>
        <taxon>Octopodiformes</taxon>
        <taxon>Octopoda</taxon>
        <taxon>Incirrata</taxon>
        <taxon>Octopodidae</taxon>
        <taxon>Octopus</taxon>
    </lineage>
</organism>
<protein>
    <recommendedName>
        <fullName evidence="1">DNA helicase Pif1-like 2B domain-containing protein</fullName>
    </recommendedName>
</protein>
<feature type="non-terminal residue" evidence="2">
    <location>
        <position position="1"/>
    </location>
</feature>
<dbReference type="EMBL" id="KQ415932">
    <property type="protein sequence ID" value="KOF99594.1"/>
    <property type="molecule type" value="Genomic_DNA"/>
</dbReference>
<dbReference type="GO" id="GO:0006260">
    <property type="term" value="P:DNA replication"/>
    <property type="evidence" value="ECO:0007669"/>
    <property type="project" value="TreeGrafter"/>
</dbReference>
<name>A0A0L8IDT8_OCTBM</name>
<dbReference type="OrthoDB" id="6265497at2759"/>
<feature type="domain" description="DNA helicase Pif1-like 2B" evidence="1">
    <location>
        <begin position="35"/>
        <end position="60"/>
    </location>
</feature>
<proteinExistence type="predicted"/>
<accession>A0A0L8IDT8</accession>